<organism evidence="2 3">
    <name type="scientific">Clostridium estertheticum</name>
    <dbReference type="NCBI Taxonomy" id="238834"/>
    <lineage>
        <taxon>Bacteria</taxon>
        <taxon>Bacillati</taxon>
        <taxon>Bacillota</taxon>
        <taxon>Clostridia</taxon>
        <taxon>Eubacteriales</taxon>
        <taxon>Clostridiaceae</taxon>
        <taxon>Clostridium</taxon>
    </lineage>
</organism>
<dbReference type="GO" id="GO:0005524">
    <property type="term" value="F:ATP binding"/>
    <property type="evidence" value="ECO:0007669"/>
    <property type="project" value="InterPro"/>
</dbReference>
<dbReference type="AlphaFoldDB" id="A0A5N7IZP4"/>
<proteinExistence type="predicted"/>
<gene>
    <name evidence="2" type="ORF">E4V82_07385</name>
</gene>
<protein>
    <submittedName>
        <fullName evidence="2">ATPase</fullName>
    </submittedName>
</protein>
<dbReference type="PANTHER" id="PTHR37291">
    <property type="entry name" value="5-METHYLCYTOSINE-SPECIFIC RESTRICTION ENZYME B"/>
    <property type="match status" value="1"/>
</dbReference>
<dbReference type="InterPro" id="IPR052934">
    <property type="entry name" value="Methyl-DNA_Rec/Restrict_Enz"/>
</dbReference>
<dbReference type="Pfam" id="PF07728">
    <property type="entry name" value="AAA_5"/>
    <property type="match status" value="1"/>
</dbReference>
<evidence type="ECO:0000259" key="1">
    <source>
        <dbReference type="Pfam" id="PF07728"/>
    </source>
</evidence>
<evidence type="ECO:0000313" key="2">
    <source>
        <dbReference type="EMBL" id="MPQ61933.1"/>
    </source>
</evidence>
<dbReference type="SUPFAM" id="SSF52540">
    <property type="entry name" value="P-loop containing nucleoside triphosphate hydrolases"/>
    <property type="match status" value="1"/>
</dbReference>
<sequence>MTVQLRYTNKALLEILKEKLEVSYGYIVQYEKENDKKSTTIPVEYQEYIDFYKGDKVDAFVLELIPKSKSIPEYEEIDDEEIIEDELDNEFDTVSGINDEVTYIHKYITSKGFYYTKDLITNFYLSLKTKPFVILSGISGTGKSKIVELFAQAVGANRDNQRFQLVPVRPDWSDATDLLGYRNIENKFVSGIIIDVAYEAMKNIDKPYFLCLDEMNLVRVEYYFSDILSSMETRNIKDDEIITQRLLSRAQFGKDERAYDKYGDVYIPQNLYIVGTVNMDETTFHFSKKVLDRANTIEFNKVDLRYNFDELEINELLPKNYHNDFLKSEYLKISSCKDEKDTATKVIDKLIEINNILEKYQQQFAYRVRDEIVFYIIYAVKNNLFIFNKAMDYSIVQKILPKIGGSSPEVLDILVELFNNLNNTKYKNDGYIGDVVLKTMENQCLSSEYILSSEKIMYMIRRFLRDGFTTFWQ</sequence>
<evidence type="ECO:0000313" key="3">
    <source>
        <dbReference type="Proteomes" id="UP000342249"/>
    </source>
</evidence>
<reference evidence="2 3" key="1">
    <citation type="journal article" date="2019" name="Lett. Appl. Microbiol.">
        <title>A case of 'blown pack' spoilage of vacuum-packaged pork likely associated with Clostridium estertheticum in Canada.</title>
        <authorList>
            <person name="Zhang P."/>
            <person name="Ward P."/>
            <person name="McMullen L.M."/>
            <person name="Yang X."/>
        </authorList>
    </citation>
    <scope>NUCLEOTIDE SEQUENCE [LARGE SCALE GENOMIC DNA]</scope>
    <source>
        <strain evidence="2 3">MA19</strain>
    </source>
</reference>
<dbReference type="RefSeq" id="WP_152751651.1">
    <property type="nucleotide sequence ID" value="NZ_SPSE01000018.1"/>
</dbReference>
<comment type="caution">
    <text evidence="2">The sequence shown here is derived from an EMBL/GenBank/DDBJ whole genome shotgun (WGS) entry which is preliminary data.</text>
</comment>
<dbReference type="EMBL" id="SPSF01000016">
    <property type="protein sequence ID" value="MPQ61933.1"/>
    <property type="molecule type" value="Genomic_DNA"/>
</dbReference>
<dbReference type="InterPro" id="IPR011704">
    <property type="entry name" value="ATPase_dyneun-rel_AAA"/>
</dbReference>
<dbReference type="GO" id="GO:0016887">
    <property type="term" value="F:ATP hydrolysis activity"/>
    <property type="evidence" value="ECO:0007669"/>
    <property type="project" value="InterPro"/>
</dbReference>
<feature type="domain" description="ATPase dynein-related AAA" evidence="1">
    <location>
        <begin position="133"/>
        <end position="237"/>
    </location>
</feature>
<dbReference type="InterPro" id="IPR027417">
    <property type="entry name" value="P-loop_NTPase"/>
</dbReference>
<name>A0A5N7IZP4_9CLOT</name>
<dbReference type="Proteomes" id="UP000342249">
    <property type="component" value="Unassembled WGS sequence"/>
</dbReference>
<dbReference type="PANTHER" id="PTHR37291:SF1">
    <property type="entry name" value="TYPE IV METHYL-DIRECTED RESTRICTION ENZYME ECOKMCRB SUBUNIT"/>
    <property type="match status" value="1"/>
</dbReference>
<dbReference type="Gene3D" id="3.40.50.300">
    <property type="entry name" value="P-loop containing nucleotide triphosphate hydrolases"/>
    <property type="match status" value="1"/>
</dbReference>
<accession>A0A5N7IZP4</accession>